<dbReference type="PANTHER" id="PTHR19303:SF71">
    <property type="entry name" value="ZINC FINGER PHD-TYPE DOMAIN-CONTAINING PROTEIN"/>
    <property type="match status" value="1"/>
</dbReference>
<dbReference type="InterPro" id="IPR050863">
    <property type="entry name" value="CenT-Element_Derived"/>
</dbReference>
<proteinExistence type="predicted"/>
<keyword evidence="1" id="KW-0238">DNA-binding</keyword>
<dbReference type="PANTHER" id="PTHR19303">
    <property type="entry name" value="TRANSPOSON"/>
    <property type="match status" value="1"/>
</dbReference>
<dbReference type="EMBL" id="ODYU01012376">
    <property type="protein sequence ID" value="SOQ58655.1"/>
    <property type="molecule type" value="Genomic_DNA"/>
</dbReference>
<dbReference type="PROSITE" id="PS51253">
    <property type="entry name" value="HTH_CENPB"/>
    <property type="match status" value="1"/>
</dbReference>
<dbReference type="Pfam" id="PF03221">
    <property type="entry name" value="HTH_Tnp_Tc5"/>
    <property type="match status" value="1"/>
</dbReference>
<name>A0A2H1X007_SPOFR</name>
<reference evidence="3" key="1">
    <citation type="submission" date="2016-07" db="EMBL/GenBank/DDBJ databases">
        <authorList>
            <person name="Bretaudeau A."/>
        </authorList>
    </citation>
    <scope>NUCLEOTIDE SEQUENCE</scope>
    <source>
        <strain evidence="3">Rice</strain>
        <tissue evidence="3">Whole body</tissue>
    </source>
</reference>
<gene>
    <name evidence="3" type="ORF">SFRICE_041199</name>
</gene>
<evidence type="ECO:0000313" key="3">
    <source>
        <dbReference type="EMBL" id="SOQ58655.1"/>
    </source>
</evidence>
<protein>
    <submittedName>
        <fullName evidence="3">SFRICE_041199</fullName>
    </submittedName>
</protein>
<evidence type="ECO:0000259" key="2">
    <source>
        <dbReference type="PROSITE" id="PS51253"/>
    </source>
</evidence>
<organism evidence="3">
    <name type="scientific">Spodoptera frugiperda</name>
    <name type="common">Fall armyworm</name>
    <dbReference type="NCBI Taxonomy" id="7108"/>
    <lineage>
        <taxon>Eukaryota</taxon>
        <taxon>Metazoa</taxon>
        <taxon>Ecdysozoa</taxon>
        <taxon>Arthropoda</taxon>
        <taxon>Hexapoda</taxon>
        <taxon>Insecta</taxon>
        <taxon>Pterygota</taxon>
        <taxon>Neoptera</taxon>
        <taxon>Endopterygota</taxon>
        <taxon>Lepidoptera</taxon>
        <taxon>Glossata</taxon>
        <taxon>Ditrysia</taxon>
        <taxon>Noctuoidea</taxon>
        <taxon>Noctuidae</taxon>
        <taxon>Amphipyrinae</taxon>
        <taxon>Spodoptera</taxon>
    </lineage>
</organism>
<sequence length="293" mass="32976">MASREIYDLAAEEVTLRHKSLREAASSYNLNHTSLYRYIKKKSAYEADETVGAPTVGYPEKTVFTASEEKILCDYLLNCAAANFGLRTKETRTFAYKLAVEYNKNIPSSWTENQMAGEVWLRSFMKRHPILSLRLPQPTSIARATSFNRTNVELFFQNYTRVVDKYQLQGKDIWNMDESGITTVQKPDRIIARRGQKQVSAMTSAERGTLVTIALAGNALGTHIPPMFIFPRKRFNDHFIRDGPAGSIGTANGSGWMQEDDFHVQGVSKVSSHLLILLGESNYSEGRGGYVSR</sequence>
<feature type="domain" description="HTH CENPB-type" evidence="2">
    <location>
        <begin position="56"/>
        <end position="134"/>
    </location>
</feature>
<dbReference type="InterPro" id="IPR006600">
    <property type="entry name" value="HTH_CenpB_DNA-bd_dom"/>
</dbReference>
<dbReference type="GO" id="GO:0003677">
    <property type="term" value="F:DNA binding"/>
    <property type="evidence" value="ECO:0007669"/>
    <property type="project" value="UniProtKB-KW"/>
</dbReference>
<dbReference type="GO" id="GO:0005634">
    <property type="term" value="C:nucleus"/>
    <property type="evidence" value="ECO:0007669"/>
    <property type="project" value="TreeGrafter"/>
</dbReference>
<dbReference type="AlphaFoldDB" id="A0A2H1X007"/>
<accession>A0A2H1X007</accession>
<evidence type="ECO:0000256" key="1">
    <source>
        <dbReference type="ARBA" id="ARBA00023125"/>
    </source>
</evidence>